<evidence type="ECO:0000313" key="2">
    <source>
        <dbReference type="EMBL" id="EFC48281.1"/>
    </source>
</evidence>
<organism evidence="3">
    <name type="scientific">Naegleria gruberi</name>
    <name type="common">Amoeba</name>
    <dbReference type="NCBI Taxonomy" id="5762"/>
    <lineage>
        <taxon>Eukaryota</taxon>
        <taxon>Discoba</taxon>
        <taxon>Heterolobosea</taxon>
        <taxon>Tetramitia</taxon>
        <taxon>Eutetramitia</taxon>
        <taxon>Vahlkampfiidae</taxon>
        <taxon>Naegleria</taxon>
    </lineage>
</organism>
<feature type="region of interest" description="Disordered" evidence="1">
    <location>
        <begin position="22"/>
        <end position="107"/>
    </location>
</feature>
<evidence type="ECO:0000313" key="3">
    <source>
        <dbReference type="Proteomes" id="UP000006671"/>
    </source>
</evidence>
<feature type="compositionally biased region" description="Low complexity" evidence="1">
    <location>
        <begin position="86"/>
        <end position="107"/>
    </location>
</feature>
<feature type="compositionally biased region" description="Polar residues" evidence="1">
    <location>
        <begin position="140"/>
        <end position="163"/>
    </location>
</feature>
<dbReference type="GeneID" id="8848360"/>
<dbReference type="OMA" id="IPNMTSQ"/>
<proteinExistence type="predicted"/>
<dbReference type="KEGG" id="ngr:NAEGRDRAFT_46502"/>
<dbReference type="VEuPathDB" id="AmoebaDB:NAEGRDRAFT_46502"/>
<feature type="compositionally biased region" description="Polar residues" evidence="1">
    <location>
        <begin position="180"/>
        <end position="195"/>
    </location>
</feature>
<gene>
    <name evidence="2" type="ORF">NAEGRDRAFT_46502</name>
</gene>
<evidence type="ECO:0000256" key="1">
    <source>
        <dbReference type="SAM" id="MobiDB-lite"/>
    </source>
</evidence>
<dbReference type="RefSeq" id="XP_002681025.1">
    <property type="nucleotide sequence ID" value="XM_002680979.1"/>
</dbReference>
<reference evidence="2 3" key="1">
    <citation type="journal article" date="2010" name="Cell">
        <title>The genome of Naegleria gruberi illuminates early eukaryotic versatility.</title>
        <authorList>
            <person name="Fritz-Laylin L.K."/>
            <person name="Prochnik S.E."/>
            <person name="Ginger M.L."/>
            <person name="Dacks J.B."/>
            <person name="Carpenter M.L."/>
            <person name="Field M.C."/>
            <person name="Kuo A."/>
            <person name="Paredez A."/>
            <person name="Chapman J."/>
            <person name="Pham J."/>
            <person name="Shu S."/>
            <person name="Neupane R."/>
            <person name="Cipriano M."/>
            <person name="Mancuso J."/>
            <person name="Tu H."/>
            <person name="Salamov A."/>
            <person name="Lindquist E."/>
            <person name="Shapiro H."/>
            <person name="Lucas S."/>
            <person name="Grigoriev I.V."/>
            <person name="Cande W.Z."/>
            <person name="Fulton C."/>
            <person name="Rokhsar D.S."/>
            <person name="Dawson S.C."/>
        </authorList>
    </citation>
    <scope>NUCLEOTIDE SEQUENCE [LARGE SCALE GENOMIC DNA]</scope>
    <source>
        <strain evidence="2 3">NEG-M</strain>
    </source>
</reference>
<name>D2V3Y3_NAEGR</name>
<feature type="region of interest" description="Disordered" evidence="1">
    <location>
        <begin position="132"/>
        <end position="204"/>
    </location>
</feature>
<feature type="compositionally biased region" description="Polar residues" evidence="1">
    <location>
        <begin position="22"/>
        <end position="53"/>
    </location>
</feature>
<dbReference type="AlphaFoldDB" id="D2V3Y3"/>
<keyword evidence="3" id="KW-1185">Reference proteome</keyword>
<dbReference type="InParanoid" id="D2V3Y3"/>
<dbReference type="Proteomes" id="UP000006671">
    <property type="component" value="Unassembled WGS sequence"/>
</dbReference>
<accession>D2V3Y3</accession>
<protein>
    <submittedName>
        <fullName evidence="2">Predicted protein</fullName>
    </submittedName>
</protein>
<feature type="compositionally biased region" description="Low complexity" evidence="1">
    <location>
        <begin position="54"/>
        <end position="77"/>
    </location>
</feature>
<sequence length="204" mass="22353">MDFFKNTLDLLKRDDTKLFKNTISPASHKSSPGVNSYNGETTLPVSTNPLPISNGTNATTTPNLPTTSNNGNNGLPSVNGVPKNQPSTTTTTNSINPPSPITSPNTSEQELWKLLEKQRQRKYFSINYTNKEKVRKQRKPQPSSTVPLSNIPNMTSQNPQQIKPANPSVKRKIGGGGLIQQVNVNNGPTVKNQQPPKKIKTDIR</sequence>
<dbReference type="EMBL" id="GG738851">
    <property type="protein sequence ID" value="EFC48281.1"/>
    <property type="molecule type" value="Genomic_DNA"/>
</dbReference>